<dbReference type="InterPro" id="IPR000136">
    <property type="entry name" value="Oleosin"/>
</dbReference>
<dbReference type="EMBL" id="JBBPBM010000023">
    <property type="protein sequence ID" value="KAK8545788.1"/>
    <property type="molecule type" value="Genomic_DNA"/>
</dbReference>
<dbReference type="PANTHER" id="PTHR33203:SF37">
    <property type="entry name" value="GLYCINE-RICH PROTEIN _ OLEOSIN"/>
    <property type="match status" value="1"/>
</dbReference>
<reference evidence="9 10" key="1">
    <citation type="journal article" date="2024" name="G3 (Bethesda)">
        <title>Genome assembly of Hibiscus sabdariffa L. provides insights into metabolisms of medicinal natural products.</title>
        <authorList>
            <person name="Kim T."/>
        </authorList>
    </citation>
    <scope>NUCLEOTIDE SEQUENCE [LARGE SCALE GENOMIC DNA]</scope>
    <source>
        <strain evidence="9">TK-2024</strain>
        <tissue evidence="9">Old leaves</tissue>
    </source>
</reference>
<accession>A0ABR2DSA1</accession>
<evidence type="ECO:0000313" key="10">
    <source>
        <dbReference type="Proteomes" id="UP001472677"/>
    </source>
</evidence>
<dbReference type="Pfam" id="PF01277">
    <property type="entry name" value="Oleosin"/>
    <property type="match status" value="1"/>
</dbReference>
<protein>
    <recommendedName>
        <fullName evidence="11">Oleosin</fullName>
    </recommendedName>
</protein>
<evidence type="ECO:0000256" key="2">
    <source>
        <dbReference type="ARBA" id="ARBA00004502"/>
    </source>
</evidence>
<keyword evidence="6 8" id="KW-1133">Transmembrane helix</keyword>
<gene>
    <name evidence="9" type="ORF">V6N12_026608</name>
</gene>
<evidence type="ECO:0000256" key="4">
    <source>
        <dbReference type="ARBA" id="ARBA00022677"/>
    </source>
</evidence>
<keyword evidence="4" id="KW-0551">Lipid droplet</keyword>
<feature type="transmembrane region" description="Helical" evidence="8">
    <location>
        <begin position="93"/>
        <end position="126"/>
    </location>
</feature>
<proteinExistence type="inferred from homology"/>
<sequence>MGFKKHLNSTSFKPLAGSWVIKSKNQALSRGGKNTTQMGERLQQQQCGRSMVLAALAGVALAAPLLVVMGFSFLATLTLLFISLPLLILFSPLLLFVGLVLMVVLAGFAIAATMAFAGVSTLVWMYREIRGNSGFGSGGSELVPVKYLQQNPQEISTI</sequence>
<keyword evidence="10" id="KW-1185">Reference proteome</keyword>
<dbReference type="Proteomes" id="UP001472677">
    <property type="component" value="Unassembled WGS sequence"/>
</dbReference>
<evidence type="ECO:0000256" key="5">
    <source>
        <dbReference type="ARBA" id="ARBA00022692"/>
    </source>
</evidence>
<evidence type="ECO:0000256" key="3">
    <source>
        <dbReference type="ARBA" id="ARBA00010858"/>
    </source>
</evidence>
<evidence type="ECO:0000256" key="7">
    <source>
        <dbReference type="ARBA" id="ARBA00023136"/>
    </source>
</evidence>
<comment type="similarity">
    <text evidence="3">Belongs to the oleosin family.</text>
</comment>
<comment type="caution">
    <text evidence="9">The sequence shown here is derived from an EMBL/GenBank/DDBJ whole genome shotgun (WGS) entry which is preliminary data.</text>
</comment>
<dbReference type="PANTHER" id="PTHR33203">
    <property type="entry name" value="OLEOSIN"/>
    <property type="match status" value="1"/>
</dbReference>
<comment type="subcellular location">
    <subcellularLocation>
        <location evidence="2">Lipid droplet</location>
    </subcellularLocation>
    <subcellularLocation>
        <location evidence="1">Membrane</location>
        <topology evidence="1">Multi-pass membrane protein</topology>
    </subcellularLocation>
</comment>
<keyword evidence="5 8" id="KW-0812">Transmembrane</keyword>
<name>A0ABR2DSA1_9ROSI</name>
<evidence type="ECO:0000256" key="8">
    <source>
        <dbReference type="SAM" id="Phobius"/>
    </source>
</evidence>
<evidence type="ECO:0008006" key="11">
    <source>
        <dbReference type="Google" id="ProtNLM"/>
    </source>
</evidence>
<feature type="transmembrane region" description="Helical" evidence="8">
    <location>
        <begin position="51"/>
        <end position="81"/>
    </location>
</feature>
<evidence type="ECO:0000256" key="6">
    <source>
        <dbReference type="ARBA" id="ARBA00022989"/>
    </source>
</evidence>
<evidence type="ECO:0000256" key="1">
    <source>
        <dbReference type="ARBA" id="ARBA00004141"/>
    </source>
</evidence>
<keyword evidence="7 8" id="KW-0472">Membrane</keyword>
<evidence type="ECO:0000313" key="9">
    <source>
        <dbReference type="EMBL" id="KAK8545788.1"/>
    </source>
</evidence>
<organism evidence="9 10">
    <name type="scientific">Hibiscus sabdariffa</name>
    <name type="common">roselle</name>
    <dbReference type="NCBI Taxonomy" id="183260"/>
    <lineage>
        <taxon>Eukaryota</taxon>
        <taxon>Viridiplantae</taxon>
        <taxon>Streptophyta</taxon>
        <taxon>Embryophyta</taxon>
        <taxon>Tracheophyta</taxon>
        <taxon>Spermatophyta</taxon>
        <taxon>Magnoliopsida</taxon>
        <taxon>eudicotyledons</taxon>
        <taxon>Gunneridae</taxon>
        <taxon>Pentapetalae</taxon>
        <taxon>rosids</taxon>
        <taxon>malvids</taxon>
        <taxon>Malvales</taxon>
        <taxon>Malvaceae</taxon>
        <taxon>Malvoideae</taxon>
        <taxon>Hibiscus</taxon>
    </lineage>
</organism>